<feature type="region of interest" description="Disordered" evidence="1">
    <location>
        <begin position="1"/>
        <end position="29"/>
    </location>
</feature>
<organism evidence="2">
    <name type="scientific">Paenibacillus sp. BIHB 4019</name>
    <dbReference type="NCBI Taxonomy" id="1870819"/>
    <lineage>
        <taxon>Bacteria</taxon>
        <taxon>Bacillati</taxon>
        <taxon>Bacillota</taxon>
        <taxon>Bacilli</taxon>
        <taxon>Bacillales</taxon>
        <taxon>Paenibacillaceae</taxon>
        <taxon>Paenibacillus</taxon>
    </lineage>
</organism>
<sequence length="70" mass="7772">MGERTKPSGLPDSNSSPTGTKTKVNYNDPDLDNIRSLERENEAADILAKNGFKIEQNPKVENTLKTQIIK</sequence>
<feature type="compositionally biased region" description="Polar residues" evidence="1">
    <location>
        <begin position="11"/>
        <end position="25"/>
    </location>
</feature>
<dbReference type="AlphaFoldDB" id="A0A1B2DDB9"/>
<name>A0A1B2DDB9_9BACL</name>
<protein>
    <submittedName>
        <fullName evidence="2">Uncharacterized protein</fullName>
    </submittedName>
</protein>
<evidence type="ECO:0000256" key="1">
    <source>
        <dbReference type="SAM" id="MobiDB-lite"/>
    </source>
</evidence>
<reference evidence="2" key="1">
    <citation type="submission" date="2016-08" db="EMBL/GenBank/DDBJ databases">
        <title>Complete Genome Seqeunce of Paenibacillus sp. BIHB 4019 from tea rhizoplane.</title>
        <authorList>
            <person name="Thakur R."/>
            <person name="Swarnkar M.K."/>
            <person name="Gulati A."/>
        </authorList>
    </citation>
    <scope>NUCLEOTIDE SEQUENCE [LARGE SCALE GENOMIC DNA]</scope>
    <source>
        <strain evidence="2">BIHB4019</strain>
    </source>
</reference>
<dbReference type="EMBL" id="CP016808">
    <property type="protein sequence ID" value="ANY65702.1"/>
    <property type="molecule type" value="Genomic_DNA"/>
</dbReference>
<accession>A0A1B2DDB9</accession>
<dbReference type="Gene3D" id="3.40.1350.120">
    <property type="match status" value="1"/>
</dbReference>
<proteinExistence type="predicted"/>
<evidence type="ECO:0000313" key="2">
    <source>
        <dbReference type="EMBL" id="ANY65702.1"/>
    </source>
</evidence>
<gene>
    <name evidence="2" type="ORF">BBD42_03910</name>
</gene>